<comment type="caution">
    <text evidence="2">The sequence shown here is derived from an EMBL/GenBank/DDBJ whole genome shotgun (WGS) entry which is preliminary data.</text>
</comment>
<gene>
    <name evidence="2" type="ORF">KIPB_016214</name>
</gene>
<dbReference type="AlphaFoldDB" id="A0A9K3GS75"/>
<accession>A0A9K3GS75</accession>
<feature type="domain" description="K Homology" evidence="1">
    <location>
        <begin position="3"/>
        <end position="42"/>
    </location>
</feature>
<protein>
    <recommendedName>
        <fullName evidence="1">K Homology domain-containing protein</fullName>
    </recommendedName>
</protein>
<dbReference type="InterPro" id="IPR004088">
    <property type="entry name" value="KH_dom_type_1"/>
</dbReference>
<feature type="non-terminal residue" evidence="2">
    <location>
        <position position="43"/>
    </location>
</feature>
<evidence type="ECO:0000313" key="2">
    <source>
        <dbReference type="EMBL" id="GIQ92441.1"/>
    </source>
</evidence>
<reference evidence="2 3" key="1">
    <citation type="journal article" date="2018" name="PLoS ONE">
        <title>The draft genome of Kipferlia bialata reveals reductive genome evolution in fornicate parasites.</title>
        <authorList>
            <person name="Tanifuji G."/>
            <person name="Takabayashi S."/>
            <person name="Kume K."/>
            <person name="Takagi M."/>
            <person name="Nakayama T."/>
            <person name="Kamikawa R."/>
            <person name="Inagaki Y."/>
            <person name="Hashimoto T."/>
        </authorList>
    </citation>
    <scope>NUCLEOTIDE SEQUENCE [LARGE SCALE GENOMIC DNA]</scope>
    <source>
        <strain evidence="2">NY0173</strain>
    </source>
</reference>
<dbReference type="Pfam" id="PF00013">
    <property type="entry name" value="KH_1"/>
    <property type="match status" value="1"/>
</dbReference>
<dbReference type="SUPFAM" id="SSF54791">
    <property type="entry name" value="Eukaryotic type KH-domain (KH-domain type I)"/>
    <property type="match status" value="1"/>
</dbReference>
<dbReference type="EMBL" id="BDIP01009716">
    <property type="protein sequence ID" value="GIQ92441.1"/>
    <property type="molecule type" value="Genomic_DNA"/>
</dbReference>
<keyword evidence="3" id="KW-1185">Reference proteome</keyword>
<sequence>IVIERQTGASVSVSTGGDRDQRMAVVTGSRTQVDAASALIRDI</sequence>
<dbReference type="InterPro" id="IPR036612">
    <property type="entry name" value="KH_dom_type_1_sf"/>
</dbReference>
<name>A0A9K3GS75_9EUKA</name>
<dbReference type="Proteomes" id="UP000265618">
    <property type="component" value="Unassembled WGS sequence"/>
</dbReference>
<proteinExistence type="predicted"/>
<organism evidence="2 3">
    <name type="scientific">Kipferlia bialata</name>
    <dbReference type="NCBI Taxonomy" id="797122"/>
    <lineage>
        <taxon>Eukaryota</taxon>
        <taxon>Metamonada</taxon>
        <taxon>Carpediemonas-like organisms</taxon>
        <taxon>Kipferlia</taxon>
    </lineage>
</organism>
<dbReference type="Gene3D" id="3.30.1370.10">
    <property type="entry name" value="K Homology domain, type 1"/>
    <property type="match status" value="1"/>
</dbReference>
<evidence type="ECO:0000259" key="1">
    <source>
        <dbReference type="Pfam" id="PF00013"/>
    </source>
</evidence>
<evidence type="ECO:0000313" key="3">
    <source>
        <dbReference type="Proteomes" id="UP000265618"/>
    </source>
</evidence>
<dbReference type="GO" id="GO:0003723">
    <property type="term" value="F:RNA binding"/>
    <property type="evidence" value="ECO:0007669"/>
    <property type="project" value="InterPro"/>
</dbReference>